<organism evidence="1 2">
    <name type="scientific">Brassica cretica</name>
    <name type="common">Mustard</name>
    <dbReference type="NCBI Taxonomy" id="69181"/>
    <lineage>
        <taxon>Eukaryota</taxon>
        <taxon>Viridiplantae</taxon>
        <taxon>Streptophyta</taxon>
        <taxon>Embryophyta</taxon>
        <taxon>Tracheophyta</taxon>
        <taxon>Spermatophyta</taxon>
        <taxon>Magnoliopsida</taxon>
        <taxon>eudicotyledons</taxon>
        <taxon>Gunneridae</taxon>
        <taxon>Pentapetalae</taxon>
        <taxon>rosids</taxon>
        <taxon>malvids</taxon>
        <taxon>Brassicales</taxon>
        <taxon>Brassicaceae</taxon>
        <taxon>Brassiceae</taxon>
        <taxon>Brassica</taxon>
    </lineage>
</organism>
<evidence type="ECO:0000313" key="2">
    <source>
        <dbReference type="Proteomes" id="UP000266723"/>
    </source>
</evidence>
<dbReference type="EMBL" id="QGKV02000759">
    <property type="protein sequence ID" value="KAF3566419.1"/>
    <property type="molecule type" value="Genomic_DNA"/>
</dbReference>
<name>A0ABQ7D5W7_BRACR</name>
<reference evidence="1 2" key="1">
    <citation type="journal article" date="2020" name="BMC Genomics">
        <title>Intraspecific diversification of the crop wild relative Brassica cretica Lam. using demographic model selection.</title>
        <authorList>
            <person name="Kioukis A."/>
            <person name="Michalopoulou V.A."/>
            <person name="Briers L."/>
            <person name="Pirintsos S."/>
            <person name="Studholme D.J."/>
            <person name="Pavlidis P."/>
            <person name="Sarris P.F."/>
        </authorList>
    </citation>
    <scope>NUCLEOTIDE SEQUENCE [LARGE SCALE GENOMIC DNA]</scope>
    <source>
        <strain evidence="2">cv. PFS-1207/04</strain>
    </source>
</reference>
<accession>A0ABQ7D5W7</accession>
<evidence type="ECO:0000313" key="1">
    <source>
        <dbReference type="EMBL" id="KAF3566419.1"/>
    </source>
</evidence>
<protein>
    <submittedName>
        <fullName evidence="1">Uncharacterized protein</fullName>
    </submittedName>
</protein>
<gene>
    <name evidence="1" type="ORF">DY000_02018244</name>
</gene>
<comment type="caution">
    <text evidence="1">The sequence shown here is derived from an EMBL/GenBank/DDBJ whole genome shotgun (WGS) entry which is preliminary data.</text>
</comment>
<keyword evidence="2" id="KW-1185">Reference proteome</keyword>
<sequence length="114" mass="12557">MISTHGRLRRDSRGHLVVFDVDNDGGIMSCRPSWLVTTVSQTSCGCLGVCAHAVLPWALAGFPPRFLGREDLFGACDVILDISLALFLGYPEEKLSYWQNPVIFTCSGFYDSIV</sequence>
<proteinExistence type="predicted"/>
<dbReference type="Proteomes" id="UP000266723">
    <property type="component" value="Unassembled WGS sequence"/>
</dbReference>